<dbReference type="Gene3D" id="3.30.70.660">
    <property type="entry name" value="Pseudouridine synthase I, catalytic domain, C-terminal subdomain"/>
    <property type="match status" value="1"/>
</dbReference>
<dbReference type="PANTHER" id="PTHR11142:SF0">
    <property type="entry name" value="TRNA PSEUDOURIDINE SYNTHASE-LIKE 1"/>
    <property type="match status" value="1"/>
</dbReference>
<dbReference type="HAMAP" id="MF_00171">
    <property type="entry name" value="TruA"/>
    <property type="match status" value="1"/>
</dbReference>
<gene>
    <name evidence="9" type="primary">PUSL1</name>
</gene>
<evidence type="ECO:0000256" key="4">
    <source>
        <dbReference type="ARBA" id="ARBA00036943"/>
    </source>
</evidence>
<dbReference type="Gene3D" id="3.30.70.580">
    <property type="entry name" value="Pseudouridine synthase I, catalytic domain, N-terminal subdomain"/>
    <property type="match status" value="1"/>
</dbReference>
<evidence type="ECO:0000313" key="9">
    <source>
        <dbReference type="EMBL" id="SBQ37344.1"/>
    </source>
</evidence>
<proteinExistence type="inferred from homology"/>
<dbReference type="SUPFAM" id="SSF55120">
    <property type="entry name" value="Pseudouridine synthase"/>
    <property type="match status" value="1"/>
</dbReference>
<dbReference type="PIRSF" id="PIRSF001430">
    <property type="entry name" value="tRNA_psdUrid_synth"/>
    <property type="match status" value="1"/>
</dbReference>
<comment type="catalytic activity">
    <reaction evidence="4">
        <text>a uridine in tRNA = a pseudouridine in tRNA</text>
        <dbReference type="Rhea" id="RHEA:54572"/>
        <dbReference type="Rhea" id="RHEA-COMP:13339"/>
        <dbReference type="Rhea" id="RHEA-COMP:13934"/>
        <dbReference type="ChEBI" id="CHEBI:65314"/>
        <dbReference type="ChEBI" id="CHEBI:65315"/>
    </reaction>
</comment>
<dbReference type="CDD" id="cd02570">
    <property type="entry name" value="PseudoU_synth_EcTruA"/>
    <property type="match status" value="1"/>
</dbReference>
<dbReference type="GO" id="GO:0031119">
    <property type="term" value="P:tRNA pseudouridine synthesis"/>
    <property type="evidence" value="ECO:0007669"/>
    <property type="project" value="TreeGrafter"/>
</dbReference>
<evidence type="ECO:0000256" key="6">
    <source>
        <dbReference type="PIRSR" id="PIRSR001430-2"/>
    </source>
</evidence>
<dbReference type="GO" id="GO:0160147">
    <property type="term" value="F:tRNA pseudouridine(38-40) synthase activity"/>
    <property type="evidence" value="ECO:0007669"/>
    <property type="project" value="UniProtKB-EC"/>
</dbReference>
<evidence type="ECO:0000256" key="3">
    <source>
        <dbReference type="ARBA" id="ARBA00023235"/>
    </source>
</evidence>
<dbReference type="Pfam" id="PF01416">
    <property type="entry name" value="PseudoU_synth_1"/>
    <property type="match status" value="2"/>
</dbReference>
<accession>A0A1A8DX12</accession>
<feature type="binding site" evidence="6">
    <location>
        <position position="127"/>
    </location>
    <ligand>
        <name>substrate</name>
    </ligand>
</feature>
<comment type="similarity">
    <text evidence="1 7">Belongs to the tRNA pseudouridine synthase TruA family.</text>
</comment>
<dbReference type="InterPro" id="IPR020103">
    <property type="entry name" value="PsdUridine_synth_cat_dom_sf"/>
</dbReference>
<dbReference type="EC" id="5.4.99.12" evidence="7"/>
<comment type="catalytic activity">
    <reaction evidence="7">
        <text>uridine(38/39/40) in tRNA = pseudouridine(38/39/40) in tRNA</text>
        <dbReference type="Rhea" id="RHEA:22376"/>
        <dbReference type="Rhea" id="RHEA-COMP:10085"/>
        <dbReference type="Rhea" id="RHEA-COMP:10087"/>
        <dbReference type="ChEBI" id="CHEBI:65314"/>
        <dbReference type="ChEBI" id="CHEBI:65315"/>
        <dbReference type="EC" id="5.4.99.12"/>
    </reaction>
</comment>
<dbReference type="InterPro" id="IPR020094">
    <property type="entry name" value="TruA/RsuA/RluB/E/F_N"/>
</dbReference>
<dbReference type="InterPro" id="IPR020095">
    <property type="entry name" value="PsdUridine_synth_TruA_C"/>
</dbReference>
<keyword evidence="2 7" id="KW-0819">tRNA processing</keyword>
<evidence type="ECO:0000256" key="2">
    <source>
        <dbReference type="ARBA" id="ARBA00022694"/>
    </source>
</evidence>
<evidence type="ECO:0000259" key="8">
    <source>
        <dbReference type="Pfam" id="PF01416"/>
    </source>
</evidence>
<dbReference type="EMBL" id="HAEA01008864">
    <property type="protein sequence ID" value="SBQ37344.1"/>
    <property type="molecule type" value="Transcribed_RNA"/>
</dbReference>
<dbReference type="FunFam" id="3.30.70.580:FF:000011">
    <property type="entry name" value="tRNA pseudouridine synthase"/>
    <property type="match status" value="1"/>
</dbReference>
<dbReference type="AlphaFoldDB" id="A0A1A8DX12"/>
<dbReference type="GO" id="GO:0003723">
    <property type="term" value="F:RNA binding"/>
    <property type="evidence" value="ECO:0007669"/>
    <property type="project" value="InterPro"/>
</dbReference>
<protein>
    <recommendedName>
        <fullName evidence="7">tRNA pseudouridine synthase</fullName>
        <ecNumber evidence="7">5.4.99.12</ecNumber>
    </recommendedName>
</protein>
<evidence type="ECO:0000256" key="7">
    <source>
        <dbReference type="RuleBase" id="RU003792"/>
    </source>
</evidence>
<reference evidence="9" key="1">
    <citation type="submission" date="2016-05" db="EMBL/GenBank/DDBJ databases">
        <authorList>
            <person name="Lavstsen T."/>
            <person name="Jespersen J.S."/>
        </authorList>
    </citation>
    <scope>NUCLEOTIDE SEQUENCE</scope>
    <source>
        <tissue evidence="9">Brain</tissue>
    </source>
</reference>
<dbReference type="PANTHER" id="PTHR11142">
    <property type="entry name" value="PSEUDOURIDYLATE SYNTHASE"/>
    <property type="match status" value="1"/>
</dbReference>
<organism evidence="9">
    <name type="scientific">Nothobranchius kadleci</name>
    <name type="common">African annual killifish</name>
    <dbReference type="NCBI Taxonomy" id="1051664"/>
    <lineage>
        <taxon>Eukaryota</taxon>
        <taxon>Metazoa</taxon>
        <taxon>Chordata</taxon>
        <taxon>Craniata</taxon>
        <taxon>Vertebrata</taxon>
        <taxon>Euteleostomi</taxon>
        <taxon>Actinopterygii</taxon>
        <taxon>Neopterygii</taxon>
        <taxon>Teleostei</taxon>
        <taxon>Neoteleostei</taxon>
        <taxon>Acanthomorphata</taxon>
        <taxon>Ovalentaria</taxon>
        <taxon>Atherinomorphae</taxon>
        <taxon>Cyprinodontiformes</taxon>
        <taxon>Nothobranchiidae</taxon>
        <taxon>Nothobranchius</taxon>
    </lineage>
</organism>
<feature type="domain" description="Pseudouridine synthase I TruA alpha/beta" evidence="8">
    <location>
        <begin position="14"/>
        <end position="120"/>
    </location>
</feature>
<evidence type="ECO:0000256" key="1">
    <source>
        <dbReference type="ARBA" id="ARBA00009375"/>
    </source>
</evidence>
<evidence type="ECO:0000256" key="5">
    <source>
        <dbReference type="PIRSR" id="PIRSR001430-1"/>
    </source>
</evidence>
<feature type="active site" description="Nucleophile" evidence="5">
    <location>
        <position position="63"/>
    </location>
</feature>
<dbReference type="InterPro" id="IPR001406">
    <property type="entry name" value="PsdUridine_synth_TruA"/>
</dbReference>
<reference evidence="9" key="2">
    <citation type="submission" date="2016-06" db="EMBL/GenBank/DDBJ databases">
        <title>The genome of a short-lived fish provides insights into sex chromosome evolution and the genetic control of aging.</title>
        <authorList>
            <person name="Reichwald K."/>
            <person name="Felder M."/>
            <person name="Petzold A."/>
            <person name="Koch P."/>
            <person name="Groth M."/>
            <person name="Platzer M."/>
        </authorList>
    </citation>
    <scope>NUCLEOTIDE SEQUENCE</scope>
    <source>
        <tissue evidence="9">Brain</tissue>
    </source>
</reference>
<dbReference type="FunFam" id="3.30.70.660:FF:000006">
    <property type="entry name" value="tRNA pseudouridine synthase"/>
    <property type="match status" value="1"/>
</dbReference>
<sequence>MIAMLNRARYLIFFQYIGTKYSGAVKVPIQQVDKKGVQDHLEEAIQKLRPLNPVSLLVSSRTDTGVHALSNSAHFDLQRSNNKPPFTEDVLVQALNFHLGTEQIRVTHAHRVPQDFHARFCARSRTYVYRVALGISHHTPLPLTEENLCWGLRSTELDMEAMREAAALLAGTHDFSSFRAVNSDILFKNPVKTMDVVSIQPGGSFAQPYFHREIPFWELTFRSQSFLYKQVRRMTGALVAVGQGRLSVSQLKDLMEARDSLAYPKGLAAPAYGLFLTRVGYKELDLNCSEQLDFRQKAED</sequence>
<dbReference type="InterPro" id="IPR020097">
    <property type="entry name" value="PsdUridine_synth_TruA_a/b_dom"/>
</dbReference>
<name>A0A1A8DX12_NOTKA</name>
<keyword evidence="3 7" id="KW-0413">Isomerase</keyword>
<feature type="domain" description="Pseudouridine synthase I TruA alpha/beta" evidence="8">
    <location>
        <begin position="165"/>
        <end position="281"/>
    </location>
</feature>